<feature type="transmembrane region" description="Helical" evidence="1">
    <location>
        <begin position="212"/>
        <end position="238"/>
    </location>
</feature>
<reference evidence="2 3" key="1">
    <citation type="submission" date="2024-06" db="EMBL/GenBank/DDBJ databases">
        <title>The Natural Products Discovery Center: Release of the First 8490 Sequenced Strains for Exploring Actinobacteria Biosynthetic Diversity.</title>
        <authorList>
            <person name="Kalkreuter E."/>
            <person name="Kautsar S.A."/>
            <person name="Yang D."/>
            <person name="Bader C.D."/>
            <person name="Teijaro C.N."/>
            <person name="Fluegel L."/>
            <person name="Davis C.M."/>
            <person name="Simpson J.R."/>
            <person name="Lauterbach L."/>
            <person name="Steele A.D."/>
            <person name="Gui C."/>
            <person name="Meng S."/>
            <person name="Li G."/>
            <person name="Viehrig K."/>
            <person name="Ye F."/>
            <person name="Su P."/>
            <person name="Kiefer A.F."/>
            <person name="Nichols A."/>
            <person name="Cepeda A.J."/>
            <person name="Yan W."/>
            <person name="Fan B."/>
            <person name="Jiang Y."/>
            <person name="Adhikari A."/>
            <person name="Zheng C.-J."/>
            <person name="Schuster L."/>
            <person name="Cowan T.M."/>
            <person name="Smanski M.J."/>
            <person name="Chevrette M.G."/>
            <person name="De Carvalho L.P.S."/>
            <person name="Shen B."/>
        </authorList>
    </citation>
    <scope>NUCLEOTIDE SEQUENCE [LARGE SCALE GENOMIC DNA]</scope>
    <source>
        <strain evidence="2 3">NPDC050100</strain>
    </source>
</reference>
<comment type="caution">
    <text evidence="2">The sequence shown here is derived from an EMBL/GenBank/DDBJ whole genome shotgun (WGS) entry which is preliminary data.</text>
</comment>
<accession>A0ABV3GPN6</accession>
<dbReference type="InterPro" id="IPR018650">
    <property type="entry name" value="STSV1_Orf64"/>
</dbReference>
<feature type="transmembrane region" description="Helical" evidence="1">
    <location>
        <begin position="389"/>
        <end position="407"/>
    </location>
</feature>
<organism evidence="2 3">
    <name type="scientific">Microtetraspora glauca</name>
    <dbReference type="NCBI Taxonomy" id="1996"/>
    <lineage>
        <taxon>Bacteria</taxon>
        <taxon>Bacillati</taxon>
        <taxon>Actinomycetota</taxon>
        <taxon>Actinomycetes</taxon>
        <taxon>Streptosporangiales</taxon>
        <taxon>Streptosporangiaceae</taxon>
        <taxon>Microtetraspora</taxon>
    </lineage>
</organism>
<dbReference type="Pfam" id="PF09852">
    <property type="entry name" value="DUF2079"/>
    <property type="match status" value="1"/>
</dbReference>
<evidence type="ECO:0000313" key="2">
    <source>
        <dbReference type="EMBL" id="MEV0973580.1"/>
    </source>
</evidence>
<sequence length="506" mass="55829">MAWRIRTLDRPVDSAIPGKPVLSAFSRLPVFRAIPSIPPPREWPRHPVMVAIACALAASVYSLHGLTKLRTFRTGTYDLTIFDQAVRGYAHFRPPAIPLLGVTMDRGTDYLQLADHFSPILAVLAPLYWVHDGPATLIVAQALLFALAIPFLWMFTRRLLGTAPAYLVAVAYALSWPIAQTVSVEFHEVAFVPVLTAAAIERLHAGKRLPGLLALAGLLLTKEDAGLIVMGVGAWLFVTGRRRLGAAVVVAGVAALELIRKVLIPLAGGRTDERWYFSHLGADLPEVVRTAVTDPLRVLGVLVGDQAKIDTTALLLWPTLFLCLLSPIALAALPHIAERMLADAPNWWSTAWHYDAFTVAILFLAGVDGTARLIRWLRRTGRAREPERLGLLWAVAICAVALTLVPHRPFNELLRPDFYAPDARAAARHEALALIPEGVVVEASNDFGPHLSGRDTVLWWDYRHRRTPWIIASAGQDLRGVIDDYVRDGYQLVFDREDIVVLRLVT</sequence>
<feature type="transmembrane region" description="Helical" evidence="1">
    <location>
        <begin position="160"/>
        <end position="178"/>
    </location>
</feature>
<feature type="transmembrane region" description="Helical" evidence="1">
    <location>
        <begin position="356"/>
        <end position="377"/>
    </location>
</feature>
<dbReference type="Proteomes" id="UP001551675">
    <property type="component" value="Unassembled WGS sequence"/>
</dbReference>
<keyword evidence="1" id="KW-0472">Membrane</keyword>
<feature type="transmembrane region" description="Helical" evidence="1">
    <location>
        <begin position="135"/>
        <end position="153"/>
    </location>
</feature>
<protein>
    <submittedName>
        <fullName evidence="2">DUF2079 domain-containing protein</fullName>
    </submittedName>
</protein>
<dbReference type="RefSeq" id="WP_358139343.1">
    <property type="nucleotide sequence ID" value="NZ_JBFALK010000023.1"/>
</dbReference>
<gene>
    <name evidence="2" type="ORF">AB0I59_33685</name>
</gene>
<name>A0ABV3GPN6_MICGL</name>
<evidence type="ECO:0000256" key="1">
    <source>
        <dbReference type="SAM" id="Phobius"/>
    </source>
</evidence>
<proteinExistence type="predicted"/>
<keyword evidence="1" id="KW-0812">Transmembrane</keyword>
<feature type="transmembrane region" description="Helical" evidence="1">
    <location>
        <begin position="48"/>
        <end position="66"/>
    </location>
</feature>
<evidence type="ECO:0000313" key="3">
    <source>
        <dbReference type="Proteomes" id="UP001551675"/>
    </source>
</evidence>
<dbReference type="EMBL" id="JBFALK010000023">
    <property type="protein sequence ID" value="MEV0973580.1"/>
    <property type="molecule type" value="Genomic_DNA"/>
</dbReference>
<feature type="transmembrane region" description="Helical" evidence="1">
    <location>
        <begin position="314"/>
        <end position="336"/>
    </location>
</feature>
<keyword evidence="3" id="KW-1185">Reference proteome</keyword>
<keyword evidence="1" id="KW-1133">Transmembrane helix</keyword>